<sequence>MATASVKVAVRVRPFNSREMGKDSKCIIQMSGNTTTILNPKQPKENKSFNFDYSYWSHTTPEDINYASQVQVYKDIGEEMLLHAFEGYNVCIFAYGQTGAGKSYTMMGRQEKDQQGIIPLLCEDLFTKIHGSNNDNSMGYSVEVSYMEIYCERVRDLLNPKNKGNLRVREHPLMGPYVEDLSKLAVTSYNDIQDLMDSGNKARTVAATNMNETSSRSHAVFNIIFTQKKHDMDSENTSEKVSKISLVDLAGSERADSTGAKGTRLKEGANINKSLTTLGKVISALAEQKKKKVESFIPYRDSVLTWLLRENLGGNSRTAMVAALSPADINYDETLSTLRYADRAKQIRCNAVINEDPNNRLVRELKEEVARLRDLLGDLSAVSNAMTGMSPSPSLSVMSSRAGSINNLHDRIFSPASEEAIERLKVGRMMLKLFRLQTCVFPSCREALLAEMGVAMREDGGTLGVFSPKKTPHLVNLNEDPLMSECLLYYIKDGITKVGRENAKTRQDIVLSGHFIKDEHCTFSSTTGPQGEGCVILEPCEGSETYVNGKRVSSPTVLRSGNRIIMGKSHVFRFNDPEQARLERERTPCAETPVEPVDWAFAQRELLEKQGIDMKQEMVQRLQELEDQYRKEREEASNLLEQQRLVSTHSNTVIYHLRCWIKKFLFIAYRSKLILVLIWFMCFLPGL</sequence>
<dbReference type="PROSITE" id="PS50067">
    <property type="entry name" value="KINESIN_MOTOR_2"/>
    <property type="match status" value="1"/>
</dbReference>
<evidence type="ECO:0000256" key="11">
    <source>
        <dbReference type="SAM" id="Coils"/>
    </source>
</evidence>
<dbReference type="GO" id="GO:0008017">
    <property type="term" value="F:microtubule binding"/>
    <property type="evidence" value="ECO:0007669"/>
    <property type="project" value="InterPro"/>
</dbReference>
<dbReference type="InterPro" id="IPR032405">
    <property type="entry name" value="Kinesin_assoc"/>
</dbReference>
<dbReference type="SUPFAM" id="SSF49879">
    <property type="entry name" value="SMAD/FHA domain"/>
    <property type="match status" value="1"/>
</dbReference>
<comment type="similarity">
    <text evidence="9 10">Belongs to the TRAFAC class myosin-kinesin ATPase superfamily. Kinesin family.</text>
</comment>
<protein>
    <recommendedName>
        <fullName evidence="10">Kinesin-like protein</fullName>
    </recommendedName>
</protein>
<proteinExistence type="inferred from homology"/>
<dbReference type="InterPro" id="IPR001752">
    <property type="entry name" value="Kinesin_motor_dom"/>
</dbReference>
<dbReference type="InterPro" id="IPR027417">
    <property type="entry name" value="P-loop_NTPase"/>
</dbReference>
<dbReference type="GO" id="GO:0005524">
    <property type="term" value="F:ATP binding"/>
    <property type="evidence" value="ECO:0007669"/>
    <property type="project" value="UniProtKB-UniRule"/>
</dbReference>
<dbReference type="Ensembl" id="ENSSLUT00000004248.1">
    <property type="protein sequence ID" value="ENSSLUP00000004120.1"/>
    <property type="gene ID" value="ENSSLUG00000000641.1"/>
</dbReference>
<evidence type="ECO:0000259" key="13">
    <source>
        <dbReference type="PROSITE" id="PS50067"/>
    </source>
</evidence>
<dbReference type="SUPFAM" id="SSF52540">
    <property type="entry name" value="P-loop containing nucleoside triphosphate hydrolases"/>
    <property type="match status" value="1"/>
</dbReference>
<organism evidence="14 15">
    <name type="scientific">Sander lucioperca</name>
    <name type="common">Pike-perch</name>
    <name type="synonym">Perca lucioperca</name>
    <dbReference type="NCBI Taxonomy" id="283035"/>
    <lineage>
        <taxon>Eukaryota</taxon>
        <taxon>Metazoa</taxon>
        <taxon>Chordata</taxon>
        <taxon>Craniata</taxon>
        <taxon>Vertebrata</taxon>
        <taxon>Euteleostomi</taxon>
        <taxon>Actinopterygii</taxon>
        <taxon>Neopterygii</taxon>
        <taxon>Teleostei</taxon>
        <taxon>Neoteleostei</taxon>
        <taxon>Acanthomorphata</taxon>
        <taxon>Eupercaria</taxon>
        <taxon>Perciformes</taxon>
        <taxon>Percoidei</taxon>
        <taxon>Percidae</taxon>
        <taxon>Luciopercinae</taxon>
        <taxon>Sander</taxon>
    </lineage>
</organism>
<dbReference type="GO" id="GO:0007018">
    <property type="term" value="P:microtubule-based movement"/>
    <property type="evidence" value="ECO:0007669"/>
    <property type="project" value="InterPro"/>
</dbReference>
<dbReference type="Gene3D" id="3.40.850.10">
    <property type="entry name" value="Kinesin motor domain"/>
    <property type="match status" value="1"/>
</dbReference>
<dbReference type="PRINTS" id="PR00380">
    <property type="entry name" value="KINESINHEAVY"/>
</dbReference>
<accession>A0A8C9WZK0</accession>
<evidence type="ECO:0000259" key="12">
    <source>
        <dbReference type="PROSITE" id="PS50006"/>
    </source>
</evidence>
<dbReference type="FunFam" id="3.40.850.10:FF:000004">
    <property type="entry name" value="Kinesin-like protein isoform 2"/>
    <property type="match status" value="1"/>
</dbReference>
<keyword evidence="8" id="KW-0206">Cytoskeleton</keyword>
<feature type="domain" description="Kinesin motor" evidence="13">
    <location>
        <begin position="5"/>
        <end position="347"/>
    </location>
</feature>
<dbReference type="InterPro" id="IPR000253">
    <property type="entry name" value="FHA_dom"/>
</dbReference>
<evidence type="ECO:0000256" key="9">
    <source>
        <dbReference type="PROSITE-ProRule" id="PRU00283"/>
    </source>
</evidence>
<dbReference type="Gene3D" id="6.10.250.2530">
    <property type="match status" value="1"/>
</dbReference>
<dbReference type="SMART" id="SM00129">
    <property type="entry name" value="KISc"/>
    <property type="match status" value="1"/>
</dbReference>
<reference evidence="14" key="2">
    <citation type="submission" date="2025-09" db="UniProtKB">
        <authorList>
            <consortium name="Ensembl"/>
        </authorList>
    </citation>
    <scope>IDENTIFICATION</scope>
</reference>
<reference evidence="14" key="1">
    <citation type="submission" date="2025-08" db="UniProtKB">
        <authorList>
            <consortium name="Ensembl"/>
        </authorList>
    </citation>
    <scope>IDENTIFICATION</scope>
</reference>
<dbReference type="PANTHER" id="PTHR47117:SF2">
    <property type="entry name" value="KINESIN-LIKE PROTEIN KIF1A ISOFORM X1"/>
    <property type="match status" value="1"/>
</dbReference>
<evidence type="ECO:0000313" key="15">
    <source>
        <dbReference type="Proteomes" id="UP000694568"/>
    </source>
</evidence>
<dbReference type="PROSITE" id="PS50006">
    <property type="entry name" value="FHA_DOMAIN"/>
    <property type="match status" value="1"/>
</dbReference>
<gene>
    <name evidence="14" type="primary">kif1ab</name>
</gene>
<dbReference type="GeneTree" id="ENSGT00940000156474"/>
<evidence type="ECO:0000256" key="8">
    <source>
        <dbReference type="ARBA" id="ARBA00023212"/>
    </source>
</evidence>
<evidence type="ECO:0000256" key="5">
    <source>
        <dbReference type="ARBA" id="ARBA00022840"/>
    </source>
</evidence>
<evidence type="ECO:0000256" key="7">
    <source>
        <dbReference type="ARBA" id="ARBA00023175"/>
    </source>
</evidence>
<name>A0A8C9WZK0_SANLU</name>
<keyword evidence="4 9" id="KW-0547">Nucleotide-binding</keyword>
<comment type="subcellular location">
    <subcellularLocation>
        <location evidence="1">Cytoplasm</location>
        <location evidence="1">Cytoskeleton</location>
    </subcellularLocation>
</comment>
<keyword evidence="7 9" id="KW-0505">Motor protein</keyword>
<keyword evidence="2" id="KW-0963">Cytoplasm</keyword>
<dbReference type="Gene3D" id="2.60.200.20">
    <property type="match status" value="1"/>
</dbReference>
<feature type="binding site" evidence="9">
    <location>
        <begin position="96"/>
        <end position="103"/>
    </location>
    <ligand>
        <name>ATP</name>
        <dbReference type="ChEBI" id="CHEBI:30616"/>
    </ligand>
</feature>
<dbReference type="GO" id="GO:0005874">
    <property type="term" value="C:microtubule"/>
    <property type="evidence" value="ECO:0007669"/>
    <property type="project" value="UniProtKB-KW"/>
</dbReference>
<dbReference type="InterPro" id="IPR036961">
    <property type="entry name" value="Kinesin_motor_dom_sf"/>
</dbReference>
<keyword evidence="6 11" id="KW-0175">Coiled coil</keyword>
<evidence type="ECO:0000256" key="4">
    <source>
        <dbReference type="ARBA" id="ARBA00022741"/>
    </source>
</evidence>
<evidence type="ECO:0000256" key="2">
    <source>
        <dbReference type="ARBA" id="ARBA00022490"/>
    </source>
</evidence>
<dbReference type="SMART" id="SM00240">
    <property type="entry name" value="FHA"/>
    <property type="match status" value="1"/>
</dbReference>
<dbReference type="InterPro" id="IPR008984">
    <property type="entry name" value="SMAD_FHA_dom_sf"/>
</dbReference>
<dbReference type="CDD" id="cd01365">
    <property type="entry name" value="KISc_KIF1A_KIF1B"/>
    <property type="match status" value="1"/>
</dbReference>
<keyword evidence="3 10" id="KW-0493">Microtubule</keyword>
<dbReference type="FunFam" id="2.60.200.20:FF:000001">
    <property type="entry name" value="Kinesin family member 1B"/>
    <property type="match status" value="1"/>
</dbReference>
<keyword evidence="15" id="KW-1185">Reference proteome</keyword>
<dbReference type="PROSITE" id="PS00411">
    <property type="entry name" value="KINESIN_MOTOR_1"/>
    <property type="match status" value="1"/>
</dbReference>
<feature type="domain" description="FHA" evidence="12">
    <location>
        <begin position="496"/>
        <end position="552"/>
    </location>
</feature>
<evidence type="ECO:0000256" key="10">
    <source>
        <dbReference type="RuleBase" id="RU000394"/>
    </source>
</evidence>
<evidence type="ECO:0000256" key="1">
    <source>
        <dbReference type="ARBA" id="ARBA00004245"/>
    </source>
</evidence>
<dbReference type="AlphaFoldDB" id="A0A8C9WZK0"/>
<dbReference type="Pfam" id="PF00225">
    <property type="entry name" value="Kinesin"/>
    <property type="match status" value="1"/>
</dbReference>
<dbReference type="PANTHER" id="PTHR47117">
    <property type="entry name" value="STAR-RELATED LIPID TRANSFER PROTEIN 9"/>
    <property type="match status" value="1"/>
</dbReference>
<dbReference type="Proteomes" id="UP000694568">
    <property type="component" value="Unplaced"/>
</dbReference>
<dbReference type="Pfam" id="PF00498">
    <property type="entry name" value="FHA"/>
    <property type="match status" value="1"/>
</dbReference>
<dbReference type="GO" id="GO:0003777">
    <property type="term" value="F:microtubule motor activity"/>
    <property type="evidence" value="ECO:0007669"/>
    <property type="project" value="InterPro"/>
</dbReference>
<feature type="coiled-coil region" evidence="11">
    <location>
        <begin position="612"/>
        <end position="646"/>
    </location>
</feature>
<dbReference type="Pfam" id="PF16183">
    <property type="entry name" value="Kinesin_assoc"/>
    <property type="match status" value="1"/>
</dbReference>
<evidence type="ECO:0000256" key="3">
    <source>
        <dbReference type="ARBA" id="ARBA00022701"/>
    </source>
</evidence>
<evidence type="ECO:0000313" key="14">
    <source>
        <dbReference type="Ensembl" id="ENSSLUP00000004120.1"/>
    </source>
</evidence>
<dbReference type="InterPro" id="IPR019821">
    <property type="entry name" value="Kinesin_motor_CS"/>
</dbReference>
<keyword evidence="5 9" id="KW-0067">ATP-binding</keyword>
<evidence type="ECO:0000256" key="6">
    <source>
        <dbReference type="ARBA" id="ARBA00023054"/>
    </source>
</evidence>